<comment type="caution">
    <text evidence="13">The sequence shown here is derived from an EMBL/GenBank/DDBJ whole genome shotgun (WGS) entry which is preliminary data.</text>
</comment>
<name>A0A7J7JC23_BUGNE</name>
<evidence type="ECO:0000256" key="5">
    <source>
        <dbReference type="ARBA" id="ARBA00023136"/>
    </source>
</evidence>
<feature type="compositionally biased region" description="Polar residues" evidence="11">
    <location>
        <begin position="263"/>
        <end position="279"/>
    </location>
</feature>
<sequence length="315" mass="34119">MDQSPSNTENNLNSSNVNDAEQGAPSAQTPPPAIPSTAGWDSVERERLIATAVKFLQNTSVANSSFKEKQNFLQKKGLTTDEISYALIQAQQELNTSHQVAVPPSRLSSLRNWTVFLAMFGGAAYAFYKFYKEFVLPFLKGEDEEETESMQKTLSQQTEALTLVKGALKIDQMQTSTGARNDIKEIKEELSSLKRLLLNRHQFPETPVSKPVIPSWQLAMEVTESPVGKFETCNSPPTPSSESASPNSTGNTDTGANDGGGVMSSSVQEVSNSTENGEITGQADVTEELSGKDIYKLADSRVEVIGSPDVVQSAS</sequence>
<evidence type="ECO:0000256" key="1">
    <source>
        <dbReference type="ARBA" id="ARBA00005443"/>
    </source>
</evidence>
<comment type="subcellular location">
    <subcellularLocation>
        <location evidence="9 10">Peroxisome membrane</location>
    </subcellularLocation>
</comment>
<dbReference type="EMBL" id="VXIV02002662">
    <property type="protein sequence ID" value="KAF6023812.1"/>
    <property type="molecule type" value="Genomic_DNA"/>
</dbReference>
<dbReference type="InterPro" id="IPR025655">
    <property type="entry name" value="PEX14"/>
</dbReference>
<dbReference type="Proteomes" id="UP000593567">
    <property type="component" value="Unassembled WGS sequence"/>
</dbReference>
<evidence type="ECO:0000256" key="9">
    <source>
        <dbReference type="ARBA" id="ARBA00046271"/>
    </source>
</evidence>
<keyword evidence="14" id="KW-1185">Reference proteome</keyword>
<keyword evidence="4" id="KW-0811">Translocation</keyword>
<keyword evidence="2 10" id="KW-0813">Transport</keyword>
<reference evidence="13" key="1">
    <citation type="submission" date="2020-06" db="EMBL/GenBank/DDBJ databases">
        <title>Draft genome of Bugula neritina, a colonial animal packing powerful symbionts and potential medicines.</title>
        <authorList>
            <person name="Rayko M."/>
        </authorList>
    </citation>
    <scope>NUCLEOTIDE SEQUENCE [LARGE SCALE GENOMIC DNA]</scope>
    <source>
        <strain evidence="13">Kwan_BN1</strain>
    </source>
</reference>
<dbReference type="PANTHER" id="PTHR23058:SF0">
    <property type="entry name" value="PEROXISOMAL MEMBRANE PROTEIN PEX14"/>
    <property type="match status" value="1"/>
</dbReference>
<gene>
    <name evidence="13" type="ORF">EB796_017879</name>
</gene>
<feature type="compositionally biased region" description="Low complexity" evidence="11">
    <location>
        <begin position="1"/>
        <end position="18"/>
    </location>
</feature>
<dbReference type="PANTHER" id="PTHR23058">
    <property type="entry name" value="PEROXISOMAL MEMBRANE PROTEIN PEX14"/>
    <property type="match status" value="1"/>
</dbReference>
<feature type="compositionally biased region" description="Low complexity" evidence="11">
    <location>
        <begin position="240"/>
        <end position="256"/>
    </location>
</feature>
<accession>A0A7J7JC23</accession>
<evidence type="ECO:0000256" key="4">
    <source>
        <dbReference type="ARBA" id="ARBA00023010"/>
    </source>
</evidence>
<keyword evidence="3 10" id="KW-0653">Protein transport</keyword>
<feature type="region of interest" description="Disordered" evidence="11">
    <location>
        <begin position="1"/>
        <end position="38"/>
    </location>
</feature>
<keyword evidence="5 10" id="KW-0472">Membrane</keyword>
<proteinExistence type="inferred from homology"/>
<evidence type="ECO:0000256" key="11">
    <source>
        <dbReference type="SAM" id="MobiDB-lite"/>
    </source>
</evidence>
<evidence type="ECO:0000313" key="14">
    <source>
        <dbReference type="Proteomes" id="UP000593567"/>
    </source>
</evidence>
<evidence type="ECO:0000256" key="7">
    <source>
        <dbReference type="ARBA" id="ARBA00029502"/>
    </source>
</evidence>
<organism evidence="13 14">
    <name type="scientific">Bugula neritina</name>
    <name type="common">Brown bryozoan</name>
    <name type="synonym">Sertularia neritina</name>
    <dbReference type="NCBI Taxonomy" id="10212"/>
    <lineage>
        <taxon>Eukaryota</taxon>
        <taxon>Metazoa</taxon>
        <taxon>Spiralia</taxon>
        <taxon>Lophotrochozoa</taxon>
        <taxon>Bryozoa</taxon>
        <taxon>Gymnolaemata</taxon>
        <taxon>Cheilostomatida</taxon>
        <taxon>Flustrina</taxon>
        <taxon>Buguloidea</taxon>
        <taxon>Bugulidae</taxon>
        <taxon>Bugula</taxon>
    </lineage>
</organism>
<evidence type="ECO:0000313" key="13">
    <source>
        <dbReference type="EMBL" id="KAF6023812.1"/>
    </source>
</evidence>
<keyword evidence="6 10" id="KW-0576">Peroxisome</keyword>
<evidence type="ECO:0000256" key="10">
    <source>
        <dbReference type="RuleBase" id="RU367032"/>
    </source>
</evidence>
<comment type="similarity">
    <text evidence="1 10">Belongs to the peroxin-14 family.</text>
</comment>
<evidence type="ECO:0000256" key="2">
    <source>
        <dbReference type="ARBA" id="ARBA00022448"/>
    </source>
</evidence>
<dbReference type="GO" id="GO:0005778">
    <property type="term" value="C:peroxisomal membrane"/>
    <property type="evidence" value="ECO:0007669"/>
    <property type="project" value="UniProtKB-SubCell"/>
</dbReference>
<dbReference type="GO" id="GO:0016560">
    <property type="term" value="P:protein import into peroxisome matrix, docking"/>
    <property type="evidence" value="ECO:0007669"/>
    <property type="project" value="UniProtKB-UniRule"/>
</dbReference>
<dbReference type="GO" id="GO:1990429">
    <property type="term" value="C:peroxisomal importomer complex"/>
    <property type="evidence" value="ECO:0007669"/>
    <property type="project" value="TreeGrafter"/>
</dbReference>
<dbReference type="OrthoDB" id="441517at2759"/>
<dbReference type="Pfam" id="PF04695">
    <property type="entry name" value="Pex14_N"/>
    <property type="match status" value="1"/>
</dbReference>
<comment type="function">
    <text evidence="10">Component of the PEX13-PEX14 docking complex, a translocon channel that specifically mediates the import of peroxisomal cargo proteins bound to PEX5 receptor. The PEX13-PEX14 docking complex forms a large import pore which can be opened to a diameter of about 9 nm. Mechanistically, PEX5 receptor along with cargo proteins associates with the PEX14 subunit of the PEX13-PEX14 docking complex in the cytosol, leading to the insertion of the receptor into the organelle membrane with the concomitant translocation of the cargo into the peroxisome matrix.</text>
</comment>
<protein>
    <recommendedName>
        <fullName evidence="7 10">Peroxisomal membrane protein PEX14</fullName>
    </recommendedName>
    <alternativeName>
        <fullName evidence="8 10">Peroxin-14</fullName>
    </alternativeName>
</protein>
<dbReference type="GO" id="GO:0005102">
    <property type="term" value="F:signaling receptor binding"/>
    <property type="evidence" value="ECO:0007669"/>
    <property type="project" value="TreeGrafter"/>
</dbReference>
<dbReference type="InterPro" id="IPR036388">
    <property type="entry name" value="WH-like_DNA-bd_sf"/>
</dbReference>
<evidence type="ECO:0000259" key="12">
    <source>
        <dbReference type="Pfam" id="PF04695"/>
    </source>
</evidence>
<evidence type="ECO:0000256" key="3">
    <source>
        <dbReference type="ARBA" id="ARBA00022927"/>
    </source>
</evidence>
<evidence type="ECO:0000256" key="8">
    <source>
        <dbReference type="ARBA" id="ARBA00029691"/>
    </source>
</evidence>
<evidence type="ECO:0000256" key="6">
    <source>
        <dbReference type="ARBA" id="ARBA00023140"/>
    </source>
</evidence>
<dbReference type="Gene3D" id="1.10.10.10">
    <property type="entry name" value="Winged helix-like DNA-binding domain superfamily/Winged helix DNA-binding domain"/>
    <property type="match status" value="1"/>
</dbReference>
<dbReference type="AlphaFoldDB" id="A0A7J7JC23"/>
<feature type="domain" description="Peroxisome membrane anchor protein Pex14p N-terminal" evidence="12">
    <location>
        <begin position="44"/>
        <end position="87"/>
    </location>
</feature>
<feature type="region of interest" description="Disordered" evidence="11">
    <location>
        <begin position="228"/>
        <end position="291"/>
    </location>
</feature>
<dbReference type="InterPro" id="IPR006785">
    <property type="entry name" value="Pex14_N"/>
</dbReference>